<gene>
    <name evidence="1" type="ORF">QAD02_003856</name>
</gene>
<proteinExistence type="predicted"/>
<sequence>MLWDVSVFKGEVRESSSVTEDHFKRYEHMKLSSKRPREEITVFDDQLTLQIAASQARFTALDLMISFTMASLSLVVCVMVLLYNAHPTNVVFAQLTGDSVSCNSEGQPVSVLDVAGAECYACNCQKGLVVCSNETCPSLEGCYMVIDLKKEKCCPKCKGCLWNGEHHESGRSWTSPENPCRMFECIAGVITESTVECHVPCQNPMPAEKEQCCPTCRGCRLESGIKVPEKTTERTEVMPTKDPCVTCSCSSSTLSCSKTACPVLNCPISKVTHDPKSCCPRCTGSETRSDPTEVGACLIGSEIHGSGTSFQLDQCTRCSCQNSTIHCERQSCPVLNCERDQQEAPTAFSDSGCCSRCRSVTKTDSKDINLIPKPTVHINTLEDVDHGWTTEGEDDDLDFDGDDQDSEDYDQLSGEDQDENDQHKVHYDGHKDIPLIFHNDSLAHGMGKSCTYFSKTYKSGDTWKTDACENCTCFNGIATCKPIMCPAVTCASSSQLKILPGQCCPTCVNGEATCSVTAGTHFRTFDGEQYAFVGSCKYLLSSDCDLGSFSIRIRNSIPNNSSNRGNEVTLRRVALKLHKFRVDLQQQSRKTRVNDSLVDLPFRMAGLLIEELSGRSSAEQVISLTYEPMGLRLIFDREYGFLELGLAATDGNSMKFRGQLCGLCGNLNGRRQDDLTTREGIITNDPALFAQSWSLNDEPCFDNRNYGVRGCNPHRDKRLCNYIRGSIFEKCHRKLDVTTYFNACLQDQCMCPPKNLQCHCESFAHYVRDCRRLGIWQPTWRKSVGC</sequence>
<keyword evidence="2" id="KW-1185">Reference proteome</keyword>
<protein>
    <submittedName>
        <fullName evidence="1">Uncharacterized protein</fullName>
    </submittedName>
</protein>
<evidence type="ECO:0000313" key="2">
    <source>
        <dbReference type="Proteomes" id="UP001239111"/>
    </source>
</evidence>
<name>A0ACC2NQR0_9HYME</name>
<comment type="caution">
    <text evidence="1">The sequence shown here is derived from an EMBL/GenBank/DDBJ whole genome shotgun (WGS) entry which is preliminary data.</text>
</comment>
<accession>A0ACC2NQR0</accession>
<dbReference type="Proteomes" id="UP001239111">
    <property type="component" value="Chromosome 3"/>
</dbReference>
<organism evidence="1 2">
    <name type="scientific">Eretmocerus hayati</name>
    <dbReference type="NCBI Taxonomy" id="131215"/>
    <lineage>
        <taxon>Eukaryota</taxon>
        <taxon>Metazoa</taxon>
        <taxon>Ecdysozoa</taxon>
        <taxon>Arthropoda</taxon>
        <taxon>Hexapoda</taxon>
        <taxon>Insecta</taxon>
        <taxon>Pterygota</taxon>
        <taxon>Neoptera</taxon>
        <taxon>Endopterygota</taxon>
        <taxon>Hymenoptera</taxon>
        <taxon>Apocrita</taxon>
        <taxon>Proctotrupomorpha</taxon>
        <taxon>Chalcidoidea</taxon>
        <taxon>Aphelinidae</taxon>
        <taxon>Aphelininae</taxon>
        <taxon>Eretmocerus</taxon>
    </lineage>
</organism>
<evidence type="ECO:0000313" key="1">
    <source>
        <dbReference type="EMBL" id="KAJ8672597.1"/>
    </source>
</evidence>
<dbReference type="EMBL" id="CM056743">
    <property type="protein sequence ID" value="KAJ8672597.1"/>
    <property type="molecule type" value="Genomic_DNA"/>
</dbReference>
<reference evidence="1" key="1">
    <citation type="submission" date="2023-04" db="EMBL/GenBank/DDBJ databases">
        <title>A chromosome-level genome assembly of the parasitoid wasp Eretmocerus hayati.</title>
        <authorList>
            <person name="Zhong Y."/>
            <person name="Liu S."/>
            <person name="Liu Y."/>
        </authorList>
    </citation>
    <scope>NUCLEOTIDE SEQUENCE</scope>
    <source>
        <strain evidence="1">ZJU_SS_LIU_2023</strain>
    </source>
</reference>